<feature type="transmembrane region" description="Helical" evidence="7">
    <location>
        <begin position="334"/>
        <end position="354"/>
    </location>
</feature>
<keyword evidence="3" id="KW-1003">Cell membrane</keyword>
<keyword evidence="2" id="KW-0813">Transport</keyword>
<reference evidence="8" key="1">
    <citation type="submission" date="2022-04" db="EMBL/GenBank/DDBJ databases">
        <title>Complete genome of Methanoplanus endosymbiosus DSM 3599.</title>
        <authorList>
            <person name="Chen S.-C."/>
            <person name="You Y.-T."/>
            <person name="Zhou Y.-Z."/>
            <person name="Lai M.-C."/>
        </authorList>
    </citation>
    <scope>NUCLEOTIDE SEQUENCE</scope>
    <source>
        <strain evidence="8">DSM 3599</strain>
    </source>
</reference>
<dbReference type="Gene3D" id="1.20.1740.10">
    <property type="entry name" value="Amino acid/polyamine transporter I"/>
    <property type="match status" value="1"/>
</dbReference>
<dbReference type="InterPro" id="IPR002293">
    <property type="entry name" value="AA/rel_permease1"/>
</dbReference>
<dbReference type="PANTHER" id="PTHR42770:SF15">
    <property type="entry name" value="GLUTAMATE_GAMMA-AMINOBUTYRATE ANTIPORTER-RELATED"/>
    <property type="match status" value="1"/>
</dbReference>
<evidence type="ECO:0000256" key="1">
    <source>
        <dbReference type="ARBA" id="ARBA00004651"/>
    </source>
</evidence>
<protein>
    <submittedName>
        <fullName evidence="8">APC family permease</fullName>
    </submittedName>
</protein>
<dbReference type="PANTHER" id="PTHR42770">
    <property type="entry name" value="AMINO ACID TRANSPORTER-RELATED"/>
    <property type="match status" value="1"/>
</dbReference>
<feature type="transmembrane region" description="Helical" evidence="7">
    <location>
        <begin position="360"/>
        <end position="382"/>
    </location>
</feature>
<dbReference type="Pfam" id="PF13520">
    <property type="entry name" value="AA_permease_2"/>
    <property type="match status" value="1"/>
</dbReference>
<dbReference type="GO" id="GO:0022857">
    <property type="term" value="F:transmembrane transporter activity"/>
    <property type="evidence" value="ECO:0007669"/>
    <property type="project" value="InterPro"/>
</dbReference>
<dbReference type="GeneID" id="74306081"/>
<organism evidence="8 9">
    <name type="scientific">Methanoplanus endosymbiosus</name>
    <dbReference type="NCBI Taxonomy" id="33865"/>
    <lineage>
        <taxon>Archaea</taxon>
        <taxon>Methanobacteriati</taxon>
        <taxon>Methanobacteriota</taxon>
        <taxon>Stenosarchaea group</taxon>
        <taxon>Methanomicrobia</taxon>
        <taxon>Methanomicrobiales</taxon>
        <taxon>Methanomicrobiaceae</taxon>
        <taxon>Methanoplanus</taxon>
    </lineage>
</organism>
<feature type="transmembrane region" description="Helical" evidence="7">
    <location>
        <begin position="235"/>
        <end position="257"/>
    </location>
</feature>
<comment type="subcellular location">
    <subcellularLocation>
        <location evidence="1">Cell membrane</location>
        <topology evidence="1">Multi-pass membrane protein</topology>
    </subcellularLocation>
</comment>
<proteinExistence type="predicted"/>
<evidence type="ECO:0000256" key="5">
    <source>
        <dbReference type="ARBA" id="ARBA00022989"/>
    </source>
</evidence>
<name>A0A9E7PNK1_9EURY</name>
<evidence type="ECO:0000313" key="8">
    <source>
        <dbReference type="EMBL" id="UUX92597.1"/>
    </source>
</evidence>
<evidence type="ECO:0000313" key="9">
    <source>
        <dbReference type="Proteomes" id="UP001060368"/>
    </source>
</evidence>
<evidence type="ECO:0000256" key="4">
    <source>
        <dbReference type="ARBA" id="ARBA00022692"/>
    </source>
</evidence>
<feature type="transmembrane region" description="Helical" evidence="7">
    <location>
        <begin position="283"/>
        <end position="306"/>
    </location>
</feature>
<keyword evidence="4 7" id="KW-0812">Transmembrane</keyword>
<dbReference type="AlphaFoldDB" id="A0A9E7PNK1"/>
<evidence type="ECO:0000256" key="3">
    <source>
        <dbReference type="ARBA" id="ARBA00022475"/>
    </source>
</evidence>
<evidence type="ECO:0000256" key="2">
    <source>
        <dbReference type="ARBA" id="ARBA00022448"/>
    </source>
</evidence>
<evidence type="ECO:0000256" key="7">
    <source>
        <dbReference type="SAM" id="Phobius"/>
    </source>
</evidence>
<feature type="transmembrane region" description="Helical" evidence="7">
    <location>
        <begin position="41"/>
        <end position="62"/>
    </location>
</feature>
<keyword evidence="6 7" id="KW-0472">Membrane</keyword>
<evidence type="ECO:0000256" key="6">
    <source>
        <dbReference type="ARBA" id="ARBA00023136"/>
    </source>
</evidence>
<dbReference type="Proteomes" id="UP001060368">
    <property type="component" value="Chromosome"/>
</dbReference>
<feature type="transmembrane region" description="Helical" evidence="7">
    <location>
        <begin position="195"/>
        <end position="214"/>
    </location>
</feature>
<sequence length="467" mass="51295">MAESLNKYRLGFFTFAMITASIMISLRSLPSQAVTGMNILFYFAITTIGFLLPMTLVLKMFGCAFPVEGGLYAWVKESFGERWGFTAIFIQWMHLIIVSVLLLSFISGAIAYLFAPELSENKIYILAVSLIFFWSATLISMKGLKVSAKISTFCVIIGVFIPAFVIISMAALHIATGHLPQTDLSFTYANIVPDLSSLAALSMIAAFVNPFFGIEASAAHLGDLKDAAKNYLPTLVIGGIFCVLVNILCSLSIATVIPEGNISLVNGLLQALNMLFAEMNAGWMLFVIILMIMFGTVGEINSWILAPARGLTLTARKGSLPPFMQYINENGIPAHTLIIQAVAVTVFCLIFTLIPGVNSAYWVMLALLTHIYLIAYLILMLSAFKSRKRLFEANGYRTMAKKAIFSVMGILGIVTVLFMEFVTFYDPETAPGYELIYAAGMTFGMIVIISVPLITYAIRKPEWKSKD</sequence>
<keyword evidence="5 7" id="KW-1133">Transmembrane helix</keyword>
<dbReference type="KEGG" id="mend:L6E24_00270"/>
<feature type="transmembrane region" description="Helical" evidence="7">
    <location>
        <begin position="153"/>
        <end position="175"/>
    </location>
</feature>
<dbReference type="RefSeq" id="WP_257742744.1">
    <property type="nucleotide sequence ID" value="NZ_CP096115.1"/>
</dbReference>
<dbReference type="GO" id="GO:0005886">
    <property type="term" value="C:plasma membrane"/>
    <property type="evidence" value="ECO:0007669"/>
    <property type="project" value="UniProtKB-SubCell"/>
</dbReference>
<keyword evidence="9" id="KW-1185">Reference proteome</keyword>
<feature type="transmembrane region" description="Helical" evidence="7">
    <location>
        <begin position="123"/>
        <end position="141"/>
    </location>
</feature>
<feature type="transmembrane region" description="Helical" evidence="7">
    <location>
        <begin position="12"/>
        <end position="29"/>
    </location>
</feature>
<gene>
    <name evidence="8" type="ORF">L6E24_00270</name>
</gene>
<dbReference type="EMBL" id="CP096115">
    <property type="protein sequence ID" value="UUX92597.1"/>
    <property type="molecule type" value="Genomic_DNA"/>
</dbReference>
<dbReference type="InterPro" id="IPR050367">
    <property type="entry name" value="APC_superfamily"/>
</dbReference>
<feature type="transmembrane region" description="Helical" evidence="7">
    <location>
        <begin position="436"/>
        <end position="458"/>
    </location>
</feature>
<dbReference type="PIRSF" id="PIRSF006060">
    <property type="entry name" value="AA_transporter"/>
    <property type="match status" value="1"/>
</dbReference>
<feature type="transmembrane region" description="Helical" evidence="7">
    <location>
        <begin position="403"/>
        <end position="424"/>
    </location>
</feature>
<accession>A0A9E7PNK1</accession>
<feature type="transmembrane region" description="Helical" evidence="7">
    <location>
        <begin position="83"/>
        <end position="111"/>
    </location>
</feature>